<dbReference type="Gene3D" id="1.10.472.20">
    <property type="entry name" value="Nitrile hydratase, beta subunit"/>
    <property type="match status" value="1"/>
</dbReference>
<keyword evidence="12" id="KW-1185">Reference proteome</keyword>
<dbReference type="EC" id="4.2.1.84" evidence="5"/>
<evidence type="ECO:0000313" key="12">
    <source>
        <dbReference type="Proteomes" id="UP000518315"/>
    </source>
</evidence>
<evidence type="ECO:0000313" key="9">
    <source>
        <dbReference type="EMBL" id="MBB3136928.1"/>
    </source>
</evidence>
<dbReference type="Proteomes" id="UP000518315">
    <property type="component" value="Unassembled WGS sequence"/>
</dbReference>
<accession>A0A3R9BII5</accession>
<dbReference type="Pfam" id="PF21006">
    <property type="entry name" value="NHase_beta_N"/>
    <property type="match status" value="1"/>
</dbReference>
<feature type="domain" description="Nitrile hydratase beta subunit" evidence="7">
    <location>
        <begin position="122"/>
        <end position="216"/>
    </location>
</feature>
<keyword evidence="3 5" id="KW-0456">Lyase</keyword>
<evidence type="ECO:0000256" key="5">
    <source>
        <dbReference type="PIRNR" id="PIRNR001427"/>
    </source>
</evidence>
<proteinExistence type="inferred from homology"/>
<dbReference type="AlphaFoldDB" id="A0A3R9BII5"/>
<dbReference type="GO" id="GO:0046914">
    <property type="term" value="F:transition metal ion binding"/>
    <property type="evidence" value="ECO:0007669"/>
    <property type="project" value="InterPro"/>
</dbReference>
<dbReference type="InterPro" id="IPR008990">
    <property type="entry name" value="Elect_transpt_acc-like_dom_sf"/>
</dbReference>
<evidence type="ECO:0000259" key="7">
    <source>
        <dbReference type="Pfam" id="PF02211"/>
    </source>
</evidence>
<feature type="region of interest" description="Disordered" evidence="6">
    <location>
        <begin position="1"/>
        <end position="22"/>
    </location>
</feature>
<protein>
    <recommendedName>
        <fullName evidence="5">Nitrile hydratase subunit beta</fullName>
        <shortName evidence="5">NHase</shortName>
        <ecNumber evidence="5">4.2.1.84</ecNumber>
    </recommendedName>
</protein>
<evidence type="ECO:0000259" key="8">
    <source>
        <dbReference type="Pfam" id="PF21006"/>
    </source>
</evidence>
<evidence type="ECO:0000256" key="1">
    <source>
        <dbReference type="ARBA" id="ARBA00004042"/>
    </source>
</evidence>
<dbReference type="InterPro" id="IPR049054">
    <property type="entry name" value="CN_hydtase_beta-like_N"/>
</dbReference>
<dbReference type="Gene3D" id="2.30.30.50">
    <property type="match status" value="1"/>
</dbReference>
<dbReference type="NCBIfam" id="TIGR03888">
    <property type="entry name" value="nitrile_beta"/>
    <property type="match status" value="1"/>
</dbReference>
<dbReference type="PIRSF" id="PIRSF001427">
    <property type="entry name" value="NHase_beta"/>
    <property type="match status" value="1"/>
</dbReference>
<reference evidence="10 11" key="1">
    <citation type="submission" date="2018-11" db="EMBL/GenBank/DDBJ databases">
        <authorList>
            <person name="Huo Y."/>
        </authorList>
    </citation>
    <scope>NUCLEOTIDE SEQUENCE [LARGE SCALE GENOMIC DNA]</scope>
    <source>
        <strain evidence="10 11">DSM 30132</strain>
    </source>
</reference>
<organism evidence="10 11">
    <name type="scientific">Rhizobium pisi</name>
    <dbReference type="NCBI Taxonomy" id="574561"/>
    <lineage>
        <taxon>Bacteria</taxon>
        <taxon>Pseudomonadati</taxon>
        <taxon>Pseudomonadota</taxon>
        <taxon>Alphaproteobacteria</taxon>
        <taxon>Hyphomicrobiales</taxon>
        <taxon>Rhizobiaceae</taxon>
        <taxon>Rhizobium/Agrobacterium group</taxon>
        <taxon>Rhizobium</taxon>
    </lineage>
</organism>
<dbReference type="Proteomes" id="UP000277279">
    <property type="component" value="Unassembled WGS sequence"/>
</dbReference>
<evidence type="ECO:0000256" key="6">
    <source>
        <dbReference type="SAM" id="MobiDB-lite"/>
    </source>
</evidence>
<dbReference type="GO" id="GO:0018822">
    <property type="term" value="F:nitrile hydratase activity"/>
    <property type="evidence" value="ECO:0007669"/>
    <property type="project" value="UniProtKB-EC"/>
</dbReference>
<evidence type="ECO:0000256" key="2">
    <source>
        <dbReference type="ARBA" id="ARBA00009098"/>
    </source>
</evidence>
<evidence type="ECO:0000313" key="11">
    <source>
        <dbReference type="Proteomes" id="UP000277279"/>
    </source>
</evidence>
<evidence type="ECO:0000256" key="4">
    <source>
        <dbReference type="ARBA" id="ARBA00044877"/>
    </source>
</evidence>
<reference evidence="9 12" key="2">
    <citation type="submission" date="2020-08" db="EMBL/GenBank/DDBJ databases">
        <title>Genomic Encyclopedia of Type Strains, Phase III (KMG-III): the genomes of soil and plant-associated and newly described type strains.</title>
        <authorList>
            <person name="Whitman W."/>
        </authorList>
    </citation>
    <scope>NUCLEOTIDE SEQUENCE [LARGE SCALE GENOMIC DNA]</scope>
    <source>
        <strain evidence="9 12">CECT 4113</strain>
    </source>
</reference>
<dbReference type="RefSeq" id="WP_125847590.1">
    <property type="nucleotide sequence ID" value="NZ_JACHXH010000018.1"/>
</dbReference>
<dbReference type="SUPFAM" id="SSF50090">
    <property type="entry name" value="Electron transport accessory proteins"/>
    <property type="match status" value="1"/>
</dbReference>
<dbReference type="InterPro" id="IPR003168">
    <property type="entry name" value="Nitrile_hydratase_bsu"/>
</dbReference>
<dbReference type="OrthoDB" id="3478924at2"/>
<comment type="caution">
    <text evidence="10">The sequence shown here is derived from an EMBL/GenBank/DDBJ whole genome shotgun (WGS) entry which is preliminary data.</text>
</comment>
<sequence>MDGVHDLGGREGFGSVPNQEDGKPFHAEWETRAFGIVQSSALGPGWSIDWFRHCRELIVPTDYLTRPYFDQWITTLAAQMVDEGYITLDEIRSGQSSFIPQPAHPPDTAEASRAYVKAPKSYAREVGTIPRFSPGDSVCCSAMGRPGHTRLPGYVRGRRGVVHAHHGGHLLPDASTRGETKAEHLYTVMFEAGELWPEAERAMDQVFVDLWESYIDPV</sequence>
<dbReference type="InterPro" id="IPR042262">
    <property type="entry name" value="CN_hydtase_beta_C"/>
</dbReference>
<evidence type="ECO:0000313" key="10">
    <source>
        <dbReference type="EMBL" id="RSB66761.1"/>
    </source>
</evidence>
<feature type="domain" description="Nitrile hydratase beta subunit-like N-terminal" evidence="8">
    <location>
        <begin position="1"/>
        <end position="107"/>
    </location>
</feature>
<dbReference type="Pfam" id="PF02211">
    <property type="entry name" value="NHase_beta_C"/>
    <property type="match status" value="1"/>
</dbReference>
<comment type="catalytic activity">
    <reaction evidence="4 5">
        <text>an aliphatic primary amide = an aliphatic nitrile + H2O</text>
        <dbReference type="Rhea" id="RHEA:12673"/>
        <dbReference type="ChEBI" id="CHEBI:15377"/>
        <dbReference type="ChEBI" id="CHEBI:65285"/>
        <dbReference type="ChEBI" id="CHEBI:80291"/>
        <dbReference type="EC" id="4.2.1.84"/>
    </reaction>
</comment>
<gene>
    <name evidence="10" type="primary">nthB</name>
    <name evidence="10" type="ORF">EFD55_22785</name>
    <name evidence="9" type="ORF">FHS26_004686</name>
</gene>
<comment type="function">
    <text evidence="1 5">NHase catalyzes the hydration of various nitrile compounds to the corresponding amides.</text>
</comment>
<dbReference type="EMBL" id="RJJT01000017">
    <property type="protein sequence ID" value="RSB66761.1"/>
    <property type="molecule type" value="Genomic_DNA"/>
</dbReference>
<dbReference type="InterPro" id="IPR024690">
    <property type="entry name" value="CN_hydtase_beta_dom_C"/>
</dbReference>
<name>A0A3R9BII5_9HYPH</name>
<evidence type="ECO:0000256" key="3">
    <source>
        <dbReference type="ARBA" id="ARBA00023239"/>
    </source>
</evidence>
<dbReference type="EMBL" id="JACHXH010000018">
    <property type="protein sequence ID" value="MBB3136928.1"/>
    <property type="molecule type" value="Genomic_DNA"/>
</dbReference>
<comment type="similarity">
    <text evidence="2 5">Belongs to the nitrile hydratase subunit beta family.</text>
</comment>